<evidence type="ECO:0000256" key="3">
    <source>
        <dbReference type="ARBA" id="ARBA00023125"/>
    </source>
</evidence>
<evidence type="ECO:0000313" key="9">
    <source>
        <dbReference type="Proteomes" id="UP000800200"/>
    </source>
</evidence>
<organism evidence="8 9">
    <name type="scientific">Zopfia rhizophila CBS 207.26</name>
    <dbReference type="NCBI Taxonomy" id="1314779"/>
    <lineage>
        <taxon>Eukaryota</taxon>
        <taxon>Fungi</taxon>
        <taxon>Dikarya</taxon>
        <taxon>Ascomycota</taxon>
        <taxon>Pezizomycotina</taxon>
        <taxon>Dothideomycetes</taxon>
        <taxon>Dothideomycetes incertae sedis</taxon>
        <taxon>Zopfiaceae</taxon>
        <taxon>Zopfia</taxon>
    </lineage>
</organism>
<dbReference type="SUPFAM" id="SSF47459">
    <property type="entry name" value="HLH, helix-loop-helix DNA-binding domain"/>
    <property type="match status" value="1"/>
</dbReference>
<feature type="region of interest" description="Disordered" evidence="6">
    <location>
        <begin position="1"/>
        <end position="28"/>
    </location>
</feature>
<keyword evidence="3" id="KW-0238">DNA-binding</keyword>
<evidence type="ECO:0000259" key="7">
    <source>
        <dbReference type="PROSITE" id="PS50888"/>
    </source>
</evidence>
<keyword evidence="9" id="KW-1185">Reference proteome</keyword>
<gene>
    <name evidence="8" type="ORF">K469DRAFT_733292</name>
</gene>
<evidence type="ECO:0000256" key="4">
    <source>
        <dbReference type="ARBA" id="ARBA00023163"/>
    </source>
</evidence>
<keyword evidence="4" id="KW-0804">Transcription</keyword>
<feature type="compositionally biased region" description="Acidic residues" evidence="6">
    <location>
        <begin position="292"/>
        <end position="310"/>
    </location>
</feature>
<dbReference type="InterPro" id="IPR036638">
    <property type="entry name" value="HLH_DNA-bd_sf"/>
</dbReference>
<proteinExistence type="predicted"/>
<dbReference type="PANTHER" id="PTHR15741">
    <property type="entry name" value="BASIC HELIX-LOOP-HELIX ZIP TRANSCRIPTION FACTOR"/>
    <property type="match status" value="1"/>
</dbReference>
<protein>
    <recommendedName>
        <fullName evidence="7">BHLH domain-containing protein</fullName>
    </recommendedName>
</protein>
<dbReference type="Pfam" id="PF00010">
    <property type="entry name" value="HLH"/>
    <property type="match status" value="1"/>
</dbReference>
<dbReference type="PANTHER" id="PTHR15741:SF27">
    <property type="entry name" value="TRANSCRIPTION FACTOR AP-4"/>
    <property type="match status" value="1"/>
</dbReference>
<reference evidence="8" key="1">
    <citation type="journal article" date="2020" name="Stud. Mycol.">
        <title>101 Dothideomycetes genomes: a test case for predicting lifestyles and emergence of pathogens.</title>
        <authorList>
            <person name="Haridas S."/>
            <person name="Albert R."/>
            <person name="Binder M."/>
            <person name="Bloem J."/>
            <person name="Labutti K."/>
            <person name="Salamov A."/>
            <person name="Andreopoulos B."/>
            <person name="Baker S."/>
            <person name="Barry K."/>
            <person name="Bills G."/>
            <person name="Bluhm B."/>
            <person name="Cannon C."/>
            <person name="Castanera R."/>
            <person name="Culley D."/>
            <person name="Daum C."/>
            <person name="Ezra D."/>
            <person name="Gonzalez J."/>
            <person name="Henrissat B."/>
            <person name="Kuo A."/>
            <person name="Liang C."/>
            <person name="Lipzen A."/>
            <person name="Lutzoni F."/>
            <person name="Magnuson J."/>
            <person name="Mondo S."/>
            <person name="Nolan M."/>
            <person name="Ohm R."/>
            <person name="Pangilinan J."/>
            <person name="Park H.-J."/>
            <person name="Ramirez L."/>
            <person name="Alfaro M."/>
            <person name="Sun H."/>
            <person name="Tritt A."/>
            <person name="Yoshinaga Y."/>
            <person name="Zwiers L.-H."/>
            <person name="Turgeon B."/>
            <person name="Goodwin S."/>
            <person name="Spatafora J."/>
            <person name="Crous P."/>
            <person name="Grigoriev I."/>
        </authorList>
    </citation>
    <scope>NUCLEOTIDE SEQUENCE</scope>
    <source>
        <strain evidence="8">CBS 207.26</strain>
    </source>
</reference>
<feature type="compositionally biased region" description="Low complexity" evidence="6">
    <location>
        <begin position="10"/>
        <end position="28"/>
    </location>
</feature>
<keyword evidence="2" id="KW-0805">Transcription regulation</keyword>
<feature type="domain" description="BHLH" evidence="7">
    <location>
        <begin position="382"/>
        <end position="433"/>
    </location>
</feature>
<feature type="compositionally biased region" description="Polar residues" evidence="6">
    <location>
        <begin position="147"/>
        <end position="161"/>
    </location>
</feature>
<dbReference type="PROSITE" id="PS50888">
    <property type="entry name" value="BHLH"/>
    <property type="match status" value="1"/>
</dbReference>
<dbReference type="SMART" id="SM00353">
    <property type="entry name" value="HLH"/>
    <property type="match status" value="1"/>
</dbReference>
<feature type="region of interest" description="Disordered" evidence="6">
    <location>
        <begin position="260"/>
        <end position="391"/>
    </location>
</feature>
<dbReference type="GO" id="GO:0005634">
    <property type="term" value="C:nucleus"/>
    <property type="evidence" value="ECO:0007669"/>
    <property type="project" value="UniProtKB-SubCell"/>
</dbReference>
<dbReference type="Proteomes" id="UP000800200">
    <property type="component" value="Unassembled WGS sequence"/>
</dbReference>
<feature type="compositionally biased region" description="Basic and acidic residues" evidence="6">
    <location>
        <begin position="373"/>
        <end position="391"/>
    </location>
</feature>
<feature type="region of interest" description="Disordered" evidence="6">
    <location>
        <begin position="136"/>
        <end position="171"/>
    </location>
</feature>
<evidence type="ECO:0000256" key="2">
    <source>
        <dbReference type="ARBA" id="ARBA00023015"/>
    </source>
</evidence>
<evidence type="ECO:0000256" key="6">
    <source>
        <dbReference type="SAM" id="MobiDB-lite"/>
    </source>
</evidence>
<dbReference type="GO" id="GO:0000981">
    <property type="term" value="F:DNA-binding transcription factor activity, RNA polymerase II-specific"/>
    <property type="evidence" value="ECO:0007669"/>
    <property type="project" value="TreeGrafter"/>
</dbReference>
<sequence length="449" mass="48981">MDSRDPPPFGYTFDTGDFDFGGSPTDFTNGGPSLLSENENQALEQFFANTDPFLADTSFNPSLDTKGGVDDYNWGYPPPTIHGVSTTIADQTQLQHSFHSDQAFATDPFAGLHLASTQDDLQAASTLFSNAQASHANGRSYSVPDGPSSSTDPSNLSTTNFYHPPTVPTSHGQLDEQLASLLPNHSENGSIDATLAAQFTQIPHHHAAQLAQINRTRPHLKRAYTYGTDNSFNSSGFVVSSPLETEAAVTRRLMHDLRTAQPLTKNVVPSEESTKPSSPVTQKFPIGIVEIPSDEDSPSEDETSGGDNDDEHDRRPKKRRKARNSSPGQVKAEKIPGSARKSISSARPAKGRKQSLDENAGKKKRPSSAGQKAQRENLTEEQKRNNHILSEQKRRNLIKRGFDDLHDLVPEIRNGGLSKSSVLMEAVSFLEKLVEDNAHYIHISQSADG</sequence>
<dbReference type="OrthoDB" id="5778525at2759"/>
<dbReference type="Gene3D" id="4.10.280.10">
    <property type="entry name" value="Helix-loop-helix DNA-binding domain"/>
    <property type="match status" value="1"/>
</dbReference>
<dbReference type="CDD" id="cd11404">
    <property type="entry name" value="bHLHzip_Mlx_like"/>
    <property type="match status" value="1"/>
</dbReference>
<dbReference type="GO" id="GO:0046983">
    <property type="term" value="F:protein dimerization activity"/>
    <property type="evidence" value="ECO:0007669"/>
    <property type="project" value="InterPro"/>
</dbReference>
<comment type="subcellular location">
    <subcellularLocation>
        <location evidence="1">Nucleus</location>
    </subcellularLocation>
</comment>
<dbReference type="EMBL" id="ML994618">
    <property type="protein sequence ID" value="KAF2190569.1"/>
    <property type="molecule type" value="Genomic_DNA"/>
</dbReference>
<dbReference type="InterPro" id="IPR011598">
    <property type="entry name" value="bHLH_dom"/>
</dbReference>
<name>A0A6A6EIU1_9PEZI</name>
<evidence type="ECO:0000256" key="1">
    <source>
        <dbReference type="ARBA" id="ARBA00004123"/>
    </source>
</evidence>
<evidence type="ECO:0000313" key="8">
    <source>
        <dbReference type="EMBL" id="KAF2190569.1"/>
    </source>
</evidence>
<evidence type="ECO:0000256" key="5">
    <source>
        <dbReference type="ARBA" id="ARBA00023242"/>
    </source>
</evidence>
<keyword evidence="5" id="KW-0539">Nucleus</keyword>
<dbReference type="GO" id="GO:0000978">
    <property type="term" value="F:RNA polymerase II cis-regulatory region sequence-specific DNA binding"/>
    <property type="evidence" value="ECO:0007669"/>
    <property type="project" value="TreeGrafter"/>
</dbReference>
<dbReference type="AlphaFoldDB" id="A0A6A6EIU1"/>
<accession>A0A6A6EIU1</accession>
<dbReference type="InterPro" id="IPR052207">
    <property type="entry name" value="Max-like/E-box_TFs"/>
</dbReference>